<dbReference type="AlphaFoldDB" id="A0A7W6A1C0"/>
<gene>
    <name evidence="1" type="ORF">GGR11_000358</name>
</gene>
<accession>A0A7W6A1C0</accession>
<evidence type="ECO:0000313" key="1">
    <source>
        <dbReference type="EMBL" id="MBB3870844.1"/>
    </source>
</evidence>
<sequence length="110" mass="11999">MKHWSAAALIMLLGGCLPNEKPPPIAEGMEVSIANEEWPPRLAQRFPLGSSEAELVTTLSSQGFIIDQSKRTAKAEWSSGVCRNELDVVWQTDDVGQLVSVGGRYFPVCP</sequence>
<dbReference type="RefSeq" id="WP_183195142.1">
    <property type="nucleotide sequence ID" value="NZ_JACIDA010000001.1"/>
</dbReference>
<proteinExistence type="predicted"/>
<comment type="caution">
    <text evidence="1">The sequence shown here is derived from an EMBL/GenBank/DDBJ whole genome shotgun (WGS) entry which is preliminary data.</text>
</comment>
<dbReference type="EMBL" id="JACIDA010000001">
    <property type="protein sequence ID" value="MBB3870844.1"/>
    <property type="molecule type" value="Genomic_DNA"/>
</dbReference>
<protein>
    <submittedName>
        <fullName evidence="1">Uncharacterized protein</fullName>
    </submittedName>
</protein>
<organism evidence="1 2">
    <name type="scientific">Brevundimonas mediterranea</name>
    <dbReference type="NCBI Taxonomy" id="74329"/>
    <lineage>
        <taxon>Bacteria</taxon>
        <taxon>Pseudomonadati</taxon>
        <taxon>Pseudomonadota</taxon>
        <taxon>Alphaproteobacteria</taxon>
        <taxon>Caulobacterales</taxon>
        <taxon>Caulobacteraceae</taxon>
        <taxon>Brevundimonas</taxon>
    </lineage>
</organism>
<name>A0A7W6A1C0_9CAUL</name>
<dbReference type="Proteomes" id="UP000532936">
    <property type="component" value="Unassembled WGS sequence"/>
</dbReference>
<evidence type="ECO:0000313" key="2">
    <source>
        <dbReference type="Proteomes" id="UP000532936"/>
    </source>
</evidence>
<reference evidence="1 2" key="1">
    <citation type="submission" date="2020-08" db="EMBL/GenBank/DDBJ databases">
        <title>Genomic Encyclopedia of Type Strains, Phase IV (KMG-IV): sequencing the most valuable type-strain genomes for metagenomic binning, comparative biology and taxonomic classification.</title>
        <authorList>
            <person name="Goeker M."/>
        </authorList>
    </citation>
    <scope>NUCLEOTIDE SEQUENCE [LARGE SCALE GENOMIC DNA]</scope>
    <source>
        <strain evidence="1 2">DSM 14878</strain>
    </source>
</reference>
<dbReference type="PROSITE" id="PS51257">
    <property type="entry name" value="PROKAR_LIPOPROTEIN"/>
    <property type="match status" value="1"/>
</dbReference>